<feature type="compositionally biased region" description="Polar residues" evidence="1">
    <location>
        <begin position="194"/>
        <end position="221"/>
    </location>
</feature>
<keyword evidence="3" id="KW-1185">Reference proteome</keyword>
<evidence type="ECO:0000313" key="3">
    <source>
        <dbReference type="Proteomes" id="UP000780801"/>
    </source>
</evidence>
<feature type="region of interest" description="Disordered" evidence="1">
    <location>
        <begin position="1"/>
        <end position="139"/>
    </location>
</feature>
<reference evidence="2" key="1">
    <citation type="journal article" date="2020" name="Fungal Divers.">
        <title>Resolving the Mortierellaceae phylogeny through synthesis of multi-gene phylogenetics and phylogenomics.</title>
        <authorList>
            <person name="Vandepol N."/>
            <person name="Liber J."/>
            <person name="Desiro A."/>
            <person name="Na H."/>
            <person name="Kennedy M."/>
            <person name="Barry K."/>
            <person name="Grigoriev I.V."/>
            <person name="Miller A.N."/>
            <person name="O'Donnell K."/>
            <person name="Stajich J.E."/>
            <person name="Bonito G."/>
        </authorList>
    </citation>
    <scope>NUCLEOTIDE SEQUENCE</scope>
    <source>
        <strain evidence="2">KOD1015</strain>
    </source>
</reference>
<feature type="region of interest" description="Disordered" evidence="1">
    <location>
        <begin position="192"/>
        <end position="233"/>
    </location>
</feature>
<dbReference type="Proteomes" id="UP000780801">
    <property type="component" value="Unassembled WGS sequence"/>
</dbReference>
<organism evidence="2 3">
    <name type="scientific">Lunasporangiospora selenospora</name>
    <dbReference type="NCBI Taxonomy" id="979761"/>
    <lineage>
        <taxon>Eukaryota</taxon>
        <taxon>Fungi</taxon>
        <taxon>Fungi incertae sedis</taxon>
        <taxon>Mucoromycota</taxon>
        <taxon>Mortierellomycotina</taxon>
        <taxon>Mortierellomycetes</taxon>
        <taxon>Mortierellales</taxon>
        <taxon>Mortierellaceae</taxon>
        <taxon>Lunasporangiospora</taxon>
    </lineage>
</organism>
<evidence type="ECO:0000313" key="2">
    <source>
        <dbReference type="EMBL" id="KAF9586209.1"/>
    </source>
</evidence>
<feature type="compositionally biased region" description="Polar residues" evidence="1">
    <location>
        <begin position="25"/>
        <end position="45"/>
    </location>
</feature>
<protein>
    <submittedName>
        <fullName evidence="2">Uncharacterized protein</fullName>
    </submittedName>
</protein>
<gene>
    <name evidence="2" type="ORF">BGW38_008522</name>
</gene>
<dbReference type="EMBL" id="JAABOA010000059">
    <property type="protein sequence ID" value="KAF9586209.1"/>
    <property type="molecule type" value="Genomic_DNA"/>
</dbReference>
<proteinExistence type="predicted"/>
<name>A0A9P6KHZ0_9FUNG</name>
<evidence type="ECO:0000256" key="1">
    <source>
        <dbReference type="SAM" id="MobiDB-lite"/>
    </source>
</evidence>
<accession>A0A9P6KHZ0</accession>
<dbReference type="AlphaFoldDB" id="A0A9P6KHZ0"/>
<comment type="caution">
    <text evidence="2">The sequence shown here is derived from an EMBL/GenBank/DDBJ whole genome shotgun (WGS) entry which is preliminary data.</text>
</comment>
<sequence length="261" mass="28307">MVPGGQRYEALRIDAQDNDSDTDHSSTPPQASHPSSGQNTNTSRSDAAWTALARAPSDQSSNPEFELNPITDRTELTLDRPSPPLSDDSQDDITQCANTSSNIHLHPSGAQSWRTRRSNISNVSGDSRTTRSSTPSTRFASMKQVLGRASTRVVNLNGSSSRSHSSIPAVPDIATEHMDPISDHDRLSFDESRSAFSTHSGPRPHTPSNISAHGSTTSHLSPQPVVIDPEPIDPPLEGRSLFIFGPDNAFRKKVNRIVNQK</sequence>
<feature type="compositionally biased region" description="Polar residues" evidence="1">
    <location>
        <begin position="93"/>
        <end position="126"/>
    </location>
</feature>